<sequence length="416" mass="45023">MNILFIAKISYQALSKHKSRTALTVLGVVIGIASVVMVFATGASVRSFITDQIDVFGNDIVQIEVKVPNTNKTSSENAMSMAQGVTITTLKIDDALALSKLSTIKNLTYGLTGQEVFQWQSKVKSALIFGVNDNFAEVYKIEISEGSFYSDQQGEGISRVVVLGSKLKDKLFGTQNAVGETIRIRNQSYRVIGVTKEKGYSLMDLDSMAYIPIKALQKQMLGVDHINFITAQVSDVSKIDQAVADITAILKVRHDFIEDNPDRFDFAVSTTQEAMTMISSVLQGLTILLLLIASISLLVGGIGIMNIMYVSVMERTYEIGLRKAVGATPTQIKQQFLIEAALITFGGAIIGIVLGSLMALLISVVATALGYSWPFSVPLYGIITAVTVSVSIGVLFGWYPAQKAAKLDPITALHKT</sequence>
<evidence type="ECO:0000256" key="3">
    <source>
        <dbReference type="ARBA" id="ARBA00022692"/>
    </source>
</evidence>
<dbReference type="AlphaFoldDB" id="A0A2M7VGD2"/>
<evidence type="ECO:0000256" key="1">
    <source>
        <dbReference type="ARBA" id="ARBA00004651"/>
    </source>
</evidence>
<dbReference type="GO" id="GO:0022857">
    <property type="term" value="F:transmembrane transporter activity"/>
    <property type="evidence" value="ECO:0007669"/>
    <property type="project" value="TreeGrafter"/>
</dbReference>
<evidence type="ECO:0000313" key="10">
    <source>
        <dbReference type="EMBL" id="PIZ99718.1"/>
    </source>
</evidence>
<dbReference type="PANTHER" id="PTHR30572">
    <property type="entry name" value="MEMBRANE COMPONENT OF TRANSPORTER-RELATED"/>
    <property type="match status" value="1"/>
</dbReference>
<feature type="transmembrane region" description="Helical" evidence="7">
    <location>
        <begin position="379"/>
        <end position="399"/>
    </location>
</feature>
<dbReference type="EMBL" id="PFPO01000013">
    <property type="protein sequence ID" value="PIZ99718.1"/>
    <property type="molecule type" value="Genomic_DNA"/>
</dbReference>
<evidence type="ECO:0000259" key="9">
    <source>
        <dbReference type="Pfam" id="PF12704"/>
    </source>
</evidence>
<name>A0A2M7VGD2_9BACT</name>
<evidence type="ECO:0000256" key="6">
    <source>
        <dbReference type="ARBA" id="ARBA00038076"/>
    </source>
</evidence>
<gene>
    <name evidence="10" type="ORF">COX77_00565</name>
</gene>
<keyword evidence="2" id="KW-1003">Cell membrane</keyword>
<dbReference type="Proteomes" id="UP000230405">
    <property type="component" value="Unassembled WGS sequence"/>
</dbReference>
<comment type="caution">
    <text evidence="10">The sequence shown here is derived from an EMBL/GenBank/DDBJ whole genome shotgun (WGS) entry which is preliminary data.</text>
</comment>
<evidence type="ECO:0008006" key="12">
    <source>
        <dbReference type="Google" id="ProtNLM"/>
    </source>
</evidence>
<comment type="subcellular location">
    <subcellularLocation>
        <location evidence="1">Cell membrane</location>
        <topology evidence="1">Multi-pass membrane protein</topology>
    </subcellularLocation>
</comment>
<evidence type="ECO:0000256" key="7">
    <source>
        <dbReference type="SAM" id="Phobius"/>
    </source>
</evidence>
<dbReference type="Pfam" id="PF12704">
    <property type="entry name" value="MacB_PCD"/>
    <property type="match status" value="1"/>
</dbReference>
<reference evidence="11" key="1">
    <citation type="submission" date="2017-09" db="EMBL/GenBank/DDBJ databases">
        <title>Depth-based differentiation of microbial function through sediment-hosted aquifers and enrichment of novel symbionts in the deep terrestrial subsurface.</title>
        <authorList>
            <person name="Probst A.J."/>
            <person name="Ladd B."/>
            <person name="Jarett J.K."/>
            <person name="Geller-Mcgrath D.E."/>
            <person name="Sieber C.M.K."/>
            <person name="Emerson J.B."/>
            <person name="Anantharaman K."/>
            <person name="Thomas B.C."/>
            <person name="Malmstrom R."/>
            <person name="Stieglmeier M."/>
            <person name="Klingl A."/>
            <person name="Woyke T."/>
            <person name="Ryan C.M."/>
            <person name="Banfield J.F."/>
        </authorList>
    </citation>
    <scope>NUCLEOTIDE SEQUENCE [LARGE SCALE GENOMIC DNA]</scope>
</reference>
<feature type="domain" description="ABC3 transporter permease C-terminal" evidence="8">
    <location>
        <begin position="291"/>
        <end position="409"/>
    </location>
</feature>
<evidence type="ECO:0000313" key="11">
    <source>
        <dbReference type="Proteomes" id="UP000230405"/>
    </source>
</evidence>
<protein>
    <recommendedName>
        <fullName evidence="12">Multidrug ABC transporter substrate-binding protein</fullName>
    </recommendedName>
</protein>
<dbReference type="InterPro" id="IPR003838">
    <property type="entry name" value="ABC3_permease_C"/>
</dbReference>
<feature type="transmembrane region" description="Helical" evidence="7">
    <location>
        <begin position="285"/>
        <end position="312"/>
    </location>
</feature>
<evidence type="ECO:0000259" key="8">
    <source>
        <dbReference type="Pfam" id="PF02687"/>
    </source>
</evidence>
<comment type="similarity">
    <text evidence="6">Belongs to the ABC-4 integral membrane protein family.</text>
</comment>
<organism evidence="10 11">
    <name type="scientific">Candidatus Komeilibacteria bacterium CG_4_10_14_0_2_um_filter_37_10</name>
    <dbReference type="NCBI Taxonomy" id="1974470"/>
    <lineage>
        <taxon>Bacteria</taxon>
        <taxon>Candidatus Komeiliibacteriota</taxon>
    </lineage>
</organism>
<keyword evidence="4 7" id="KW-1133">Transmembrane helix</keyword>
<evidence type="ECO:0000256" key="5">
    <source>
        <dbReference type="ARBA" id="ARBA00023136"/>
    </source>
</evidence>
<dbReference type="Pfam" id="PF02687">
    <property type="entry name" value="FtsX"/>
    <property type="match status" value="1"/>
</dbReference>
<evidence type="ECO:0000256" key="4">
    <source>
        <dbReference type="ARBA" id="ARBA00022989"/>
    </source>
</evidence>
<dbReference type="InterPro" id="IPR025857">
    <property type="entry name" value="MacB_PCD"/>
</dbReference>
<feature type="transmembrane region" description="Helical" evidence="7">
    <location>
        <begin position="340"/>
        <end position="373"/>
    </location>
</feature>
<proteinExistence type="inferred from homology"/>
<keyword evidence="5 7" id="KW-0472">Membrane</keyword>
<feature type="transmembrane region" description="Helical" evidence="7">
    <location>
        <begin position="21"/>
        <end position="40"/>
    </location>
</feature>
<keyword evidence="3 7" id="KW-0812">Transmembrane</keyword>
<dbReference type="PANTHER" id="PTHR30572:SF4">
    <property type="entry name" value="ABC TRANSPORTER PERMEASE YTRF"/>
    <property type="match status" value="1"/>
</dbReference>
<evidence type="ECO:0000256" key="2">
    <source>
        <dbReference type="ARBA" id="ARBA00022475"/>
    </source>
</evidence>
<accession>A0A2M7VGD2</accession>
<feature type="domain" description="MacB-like periplasmic core" evidence="9">
    <location>
        <begin position="21"/>
        <end position="248"/>
    </location>
</feature>
<dbReference type="InterPro" id="IPR050250">
    <property type="entry name" value="Macrolide_Exporter_MacB"/>
</dbReference>
<dbReference type="GO" id="GO:0005886">
    <property type="term" value="C:plasma membrane"/>
    <property type="evidence" value="ECO:0007669"/>
    <property type="project" value="UniProtKB-SubCell"/>
</dbReference>